<proteinExistence type="predicted"/>
<gene>
    <name evidence="2" type="ORF">GCM10009830_48190</name>
</gene>
<accession>A0ABN2HWG8</accession>
<feature type="transmembrane region" description="Helical" evidence="1">
    <location>
        <begin position="54"/>
        <end position="76"/>
    </location>
</feature>
<keyword evidence="1" id="KW-1133">Transmembrane helix</keyword>
<protein>
    <submittedName>
        <fullName evidence="2">Uncharacterized protein</fullName>
    </submittedName>
</protein>
<keyword evidence="3" id="KW-1185">Reference proteome</keyword>
<keyword evidence="1" id="KW-0812">Transmembrane</keyword>
<feature type="transmembrane region" description="Helical" evidence="1">
    <location>
        <begin position="124"/>
        <end position="144"/>
    </location>
</feature>
<evidence type="ECO:0000256" key="1">
    <source>
        <dbReference type="SAM" id="Phobius"/>
    </source>
</evidence>
<comment type="caution">
    <text evidence="2">The sequence shown here is derived from an EMBL/GenBank/DDBJ whole genome shotgun (WGS) entry which is preliminary data.</text>
</comment>
<feature type="transmembrane region" description="Helical" evidence="1">
    <location>
        <begin position="156"/>
        <end position="178"/>
    </location>
</feature>
<dbReference type="Proteomes" id="UP001499851">
    <property type="component" value="Unassembled WGS sequence"/>
</dbReference>
<keyword evidence="1" id="KW-0472">Membrane</keyword>
<feature type="transmembrane region" description="Helical" evidence="1">
    <location>
        <begin position="14"/>
        <end position="34"/>
    </location>
</feature>
<sequence length="187" mass="19069">MDIASAPCRTDRRAVVAGVLMALWCVGFAVANVWLELSGRLDDGPYAAYARGFLVMNVLVFALKLLGAAVMLLAVADRPRLIGPWWTSVLAFGAFATLGVYAAAGVAKGAALVATGSDQATAASVGYLLFFVLGACGFGVVAVAHWRRFRPGAAPVLVGAAGAPVLLVAVLTVAPRALSALGVMPAV</sequence>
<dbReference type="EMBL" id="BAAAQF010000034">
    <property type="protein sequence ID" value="GAA1694724.1"/>
    <property type="molecule type" value="Genomic_DNA"/>
</dbReference>
<reference evidence="2 3" key="1">
    <citation type="journal article" date="2019" name="Int. J. Syst. Evol. Microbiol.">
        <title>The Global Catalogue of Microorganisms (GCM) 10K type strain sequencing project: providing services to taxonomists for standard genome sequencing and annotation.</title>
        <authorList>
            <consortium name="The Broad Institute Genomics Platform"/>
            <consortium name="The Broad Institute Genome Sequencing Center for Infectious Disease"/>
            <person name="Wu L."/>
            <person name="Ma J."/>
        </authorList>
    </citation>
    <scope>NUCLEOTIDE SEQUENCE [LARGE SCALE GENOMIC DNA]</scope>
    <source>
        <strain evidence="2 3">JCM 16001</strain>
    </source>
</reference>
<name>A0ABN2HWG8_9ACTN</name>
<organism evidence="2 3">
    <name type="scientific">Glycomyces endophyticus</name>
    <dbReference type="NCBI Taxonomy" id="480996"/>
    <lineage>
        <taxon>Bacteria</taxon>
        <taxon>Bacillati</taxon>
        <taxon>Actinomycetota</taxon>
        <taxon>Actinomycetes</taxon>
        <taxon>Glycomycetales</taxon>
        <taxon>Glycomycetaceae</taxon>
        <taxon>Glycomyces</taxon>
    </lineage>
</organism>
<dbReference type="RefSeq" id="WP_344492433.1">
    <property type="nucleotide sequence ID" value="NZ_BAAAQF010000034.1"/>
</dbReference>
<feature type="transmembrane region" description="Helical" evidence="1">
    <location>
        <begin position="83"/>
        <end position="104"/>
    </location>
</feature>
<evidence type="ECO:0000313" key="3">
    <source>
        <dbReference type="Proteomes" id="UP001499851"/>
    </source>
</evidence>
<evidence type="ECO:0000313" key="2">
    <source>
        <dbReference type="EMBL" id="GAA1694724.1"/>
    </source>
</evidence>